<name>A0ABX0SIL6_9ACTN</name>
<keyword evidence="1" id="KW-0805">Transcription regulation</keyword>
<evidence type="ECO:0000256" key="3">
    <source>
        <dbReference type="ARBA" id="ARBA00023163"/>
    </source>
</evidence>
<gene>
    <name evidence="6" type="ORF">FB473_002926</name>
</gene>
<feature type="domain" description="HTH araC/xylS-type" evidence="5">
    <location>
        <begin position="182"/>
        <end position="279"/>
    </location>
</feature>
<sequence length="308" mass="35363">MMQRRAVIVNTLISNRFEIYHVDHAVVEHASLHYHDFHEINCVLEGTGVFHLGGNEYPTEPGTVTLVHRNDLHNIVKQSSAYYERAYVHVREEFLAARSTGRSDLNACFAKNGKPASHVIRVDPTWLRSQITRLDEHQEDDFGSDLLYENHFIEFMILLNQAFLGSDKDVVPYNRPVSSLVAAVMDHVGDNLDADLSLDTIAKAFFVNKYYLSREFKKSTGLNLHEYTLKKRLLHSKDLLTAYGSAQSVYRMCGFSSYTHFLRCFKQEFDMTTKEFIRRSRNPDIVHFTDIGPDADPGTPRPDETSTR</sequence>
<protein>
    <submittedName>
        <fullName evidence="6">AraC-like DNA-binding protein</fullName>
    </submittedName>
</protein>
<dbReference type="InterPro" id="IPR009057">
    <property type="entry name" value="Homeodomain-like_sf"/>
</dbReference>
<dbReference type="InterPro" id="IPR003313">
    <property type="entry name" value="AraC-bd"/>
</dbReference>
<dbReference type="PANTHER" id="PTHR43280">
    <property type="entry name" value="ARAC-FAMILY TRANSCRIPTIONAL REGULATOR"/>
    <property type="match status" value="1"/>
</dbReference>
<dbReference type="RefSeq" id="WP_167170199.1">
    <property type="nucleotide sequence ID" value="NZ_BAAAOO010000009.1"/>
</dbReference>
<dbReference type="SMART" id="SM00342">
    <property type="entry name" value="HTH_ARAC"/>
    <property type="match status" value="1"/>
</dbReference>
<dbReference type="InterPro" id="IPR014710">
    <property type="entry name" value="RmlC-like_jellyroll"/>
</dbReference>
<accession>A0ABX0SIL6</accession>
<evidence type="ECO:0000256" key="2">
    <source>
        <dbReference type="ARBA" id="ARBA00023125"/>
    </source>
</evidence>
<evidence type="ECO:0000256" key="1">
    <source>
        <dbReference type="ARBA" id="ARBA00023015"/>
    </source>
</evidence>
<dbReference type="PROSITE" id="PS01124">
    <property type="entry name" value="HTH_ARAC_FAMILY_2"/>
    <property type="match status" value="1"/>
</dbReference>
<dbReference type="SUPFAM" id="SSF51215">
    <property type="entry name" value="Regulatory protein AraC"/>
    <property type="match status" value="1"/>
</dbReference>
<dbReference type="PANTHER" id="PTHR43280:SF34">
    <property type="entry name" value="ARAC-FAMILY TRANSCRIPTIONAL REGULATOR"/>
    <property type="match status" value="1"/>
</dbReference>
<proteinExistence type="predicted"/>
<organism evidence="6 7">
    <name type="scientific">Brooklawnia cerclae</name>
    <dbReference type="NCBI Taxonomy" id="349934"/>
    <lineage>
        <taxon>Bacteria</taxon>
        <taxon>Bacillati</taxon>
        <taxon>Actinomycetota</taxon>
        <taxon>Actinomycetes</taxon>
        <taxon>Propionibacteriales</taxon>
        <taxon>Propionibacteriaceae</taxon>
        <taxon>Brooklawnia</taxon>
    </lineage>
</organism>
<keyword evidence="3" id="KW-0804">Transcription</keyword>
<dbReference type="SUPFAM" id="SSF46689">
    <property type="entry name" value="Homeodomain-like"/>
    <property type="match status" value="2"/>
</dbReference>
<dbReference type="InterPro" id="IPR037923">
    <property type="entry name" value="HTH-like"/>
</dbReference>
<dbReference type="EMBL" id="JAAMOZ010000002">
    <property type="protein sequence ID" value="NIH58234.1"/>
    <property type="molecule type" value="Genomic_DNA"/>
</dbReference>
<dbReference type="Pfam" id="PF02311">
    <property type="entry name" value="AraC_binding"/>
    <property type="match status" value="1"/>
</dbReference>
<evidence type="ECO:0000259" key="5">
    <source>
        <dbReference type="PROSITE" id="PS01124"/>
    </source>
</evidence>
<keyword evidence="7" id="KW-1185">Reference proteome</keyword>
<feature type="region of interest" description="Disordered" evidence="4">
    <location>
        <begin position="288"/>
        <end position="308"/>
    </location>
</feature>
<reference evidence="6 7" key="1">
    <citation type="submission" date="2020-02" db="EMBL/GenBank/DDBJ databases">
        <title>Sequencing the genomes of 1000 actinobacteria strains.</title>
        <authorList>
            <person name="Klenk H.-P."/>
        </authorList>
    </citation>
    <scope>NUCLEOTIDE SEQUENCE [LARGE SCALE GENOMIC DNA]</scope>
    <source>
        <strain evidence="6 7">DSM 19609</strain>
    </source>
</reference>
<dbReference type="Gene3D" id="1.10.10.60">
    <property type="entry name" value="Homeodomain-like"/>
    <property type="match status" value="2"/>
</dbReference>
<evidence type="ECO:0000313" key="6">
    <source>
        <dbReference type="EMBL" id="NIH58234.1"/>
    </source>
</evidence>
<dbReference type="Pfam" id="PF12833">
    <property type="entry name" value="HTH_18"/>
    <property type="match status" value="1"/>
</dbReference>
<keyword evidence="2" id="KW-0238">DNA-binding</keyword>
<dbReference type="Proteomes" id="UP000749311">
    <property type="component" value="Unassembled WGS sequence"/>
</dbReference>
<evidence type="ECO:0000313" key="7">
    <source>
        <dbReference type="Proteomes" id="UP000749311"/>
    </source>
</evidence>
<evidence type="ECO:0000256" key="4">
    <source>
        <dbReference type="SAM" id="MobiDB-lite"/>
    </source>
</evidence>
<dbReference type="Gene3D" id="2.60.120.10">
    <property type="entry name" value="Jelly Rolls"/>
    <property type="match status" value="1"/>
</dbReference>
<dbReference type="InterPro" id="IPR018060">
    <property type="entry name" value="HTH_AraC"/>
</dbReference>
<comment type="caution">
    <text evidence="6">The sequence shown here is derived from an EMBL/GenBank/DDBJ whole genome shotgun (WGS) entry which is preliminary data.</text>
</comment>